<dbReference type="PANTHER" id="PTHR33798:SF5">
    <property type="entry name" value="FLAVIN REDUCTASE LIKE DOMAIN-CONTAINING PROTEIN"/>
    <property type="match status" value="1"/>
</dbReference>
<evidence type="ECO:0000313" key="6">
    <source>
        <dbReference type="EMBL" id="MCM2679486.1"/>
    </source>
</evidence>
<protein>
    <submittedName>
        <fullName evidence="6">Flavin reductase</fullName>
    </submittedName>
</protein>
<keyword evidence="3" id="KW-0288">FMN</keyword>
<dbReference type="Pfam" id="PF01613">
    <property type="entry name" value="Flavin_Reduct"/>
    <property type="match status" value="1"/>
</dbReference>
<evidence type="ECO:0000256" key="1">
    <source>
        <dbReference type="ARBA" id="ARBA00001917"/>
    </source>
</evidence>
<sequence length="210" mass="23061">MQFNTQQFQHMDQRFRANFMNSLSGFKSANLVGSISNGGIHNLAMFSSAVHIGSDPALVTLVSRPDSVNRDTLSNIKQNNSYTINQVNTAIYQRAHQCAARYQPIESEFSAVGLTPEFSANIAAPYVLESHIKMGLELREIIPIKLNGCVFIIGEIIEAQVIEAAIGIDGNINIEATEAVAISGLDRYHTTNALSRLSYAKPHTPLREID</sequence>
<name>A0AA41W6F8_9GAMM</name>
<dbReference type="SUPFAM" id="SSF50475">
    <property type="entry name" value="FMN-binding split barrel"/>
    <property type="match status" value="1"/>
</dbReference>
<dbReference type="InterPro" id="IPR012349">
    <property type="entry name" value="Split_barrel_FMN-bd"/>
</dbReference>
<evidence type="ECO:0000259" key="5">
    <source>
        <dbReference type="Pfam" id="PF01613"/>
    </source>
</evidence>
<comment type="cofactor">
    <cofactor evidence="1">
        <name>FMN</name>
        <dbReference type="ChEBI" id="CHEBI:58210"/>
    </cofactor>
</comment>
<evidence type="ECO:0000256" key="3">
    <source>
        <dbReference type="ARBA" id="ARBA00022643"/>
    </source>
</evidence>
<reference evidence="6 7" key="1">
    <citation type="journal article" date="2013" name="Antonie Van Leeuwenhoek">
        <title>Echinimonas agarilytica gen. nov., sp. nov., a new gammaproteobacterium isolated from the sea urchin Strongylocentrotus intermedius.</title>
        <authorList>
            <person name="Nedashkovskaya O.I."/>
            <person name="Stenkova A.M."/>
            <person name="Zhukova N.V."/>
            <person name="Van Trappen S."/>
            <person name="Lee J.S."/>
            <person name="Kim S.B."/>
        </authorList>
    </citation>
    <scope>NUCLEOTIDE SEQUENCE [LARGE SCALE GENOMIC DNA]</scope>
    <source>
        <strain evidence="6 7">KMM 6351</strain>
    </source>
</reference>
<proteinExistence type="inferred from homology"/>
<dbReference type="RefSeq" id="WP_251260863.1">
    <property type="nucleotide sequence ID" value="NZ_JAMQGP010000002.1"/>
</dbReference>
<comment type="similarity">
    <text evidence="4">Belongs to the flavoredoxin family.</text>
</comment>
<gene>
    <name evidence="6" type="ORF">NAF29_07350</name>
</gene>
<evidence type="ECO:0000313" key="7">
    <source>
        <dbReference type="Proteomes" id="UP001165393"/>
    </source>
</evidence>
<dbReference type="GO" id="GO:0016646">
    <property type="term" value="F:oxidoreductase activity, acting on the CH-NH group of donors, NAD or NADP as acceptor"/>
    <property type="evidence" value="ECO:0007669"/>
    <property type="project" value="UniProtKB-ARBA"/>
</dbReference>
<evidence type="ECO:0000256" key="4">
    <source>
        <dbReference type="ARBA" id="ARBA00038054"/>
    </source>
</evidence>
<dbReference type="Gene3D" id="2.30.110.10">
    <property type="entry name" value="Electron Transport, Fmn-binding Protein, Chain A"/>
    <property type="match status" value="1"/>
</dbReference>
<dbReference type="PANTHER" id="PTHR33798">
    <property type="entry name" value="FLAVOPROTEIN OXYGENASE"/>
    <property type="match status" value="1"/>
</dbReference>
<dbReference type="GO" id="GO:0010181">
    <property type="term" value="F:FMN binding"/>
    <property type="evidence" value="ECO:0007669"/>
    <property type="project" value="InterPro"/>
</dbReference>
<keyword evidence="7" id="KW-1185">Reference proteome</keyword>
<dbReference type="EMBL" id="JAMQGP010000002">
    <property type="protein sequence ID" value="MCM2679486.1"/>
    <property type="molecule type" value="Genomic_DNA"/>
</dbReference>
<dbReference type="AlphaFoldDB" id="A0AA41W6F8"/>
<dbReference type="Proteomes" id="UP001165393">
    <property type="component" value="Unassembled WGS sequence"/>
</dbReference>
<organism evidence="6 7">
    <name type="scientific">Echinimonas agarilytica</name>
    <dbReference type="NCBI Taxonomy" id="1215918"/>
    <lineage>
        <taxon>Bacteria</taxon>
        <taxon>Pseudomonadati</taxon>
        <taxon>Pseudomonadota</taxon>
        <taxon>Gammaproteobacteria</taxon>
        <taxon>Alteromonadales</taxon>
        <taxon>Echinimonadaceae</taxon>
        <taxon>Echinimonas</taxon>
    </lineage>
</organism>
<feature type="domain" description="Flavin reductase like" evidence="5">
    <location>
        <begin position="31"/>
        <end position="164"/>
    </location>
</feature>
<evidence type="ECO:0000256" key="2">
    <source>
        <dbReference type="ARBA" id="ARBA00022630"/>
    </source>
</evidence>
<dbReference type="InterPro" id="IPR002563">
    <property type="entry name" value="Flavin_Rdtase-like_dom"/>
</dbReference>
<keyword evidence="2" id="KW-0285">Flavoprotein</keyword>
<comment type="caution">
    <text evidence="6">The sequence shown here is derived from an EMBL/GenBank/DDBJ whole genome shotgun (WGS) entry which is preliminary data.</text>
</comment>
<accession>A0AA41W6F8</accession>